<name>A0A498I3P8_MALDO</name>
<organism evidence="1 2">
    <name type="scientific">Malus domestica</name>
    <name type="common">Apple</name>
    <name type="synonym">Pyrus malus</name>
    <dbReference type="NCBI Taxonomy" id="3750"/>
    <lineage>
        <taxon>Eukaryota</taxon>
        <taxon>Viridiplantae</taxon>
        <taxon>Streptophyta</taxon>
        <taxon>Embryophyta</taxon>
        <taxon>Tracheophyta</taxon>
        <taxon>Spermatophyta</taxon>
        <taxon>Magnoliopsida</taxon>
        <taxon>eudicotyledons</taxon>
        <taxon>Gunneridae</taxon>
        <taxon>Pentapetalae</taxon>
        <taxon>rosids</taxon>
        <taxon>fabids</taxon>
        <taxon>Rosales</taxon>
        <taxon>Rosaceae</taxon>
        <taxon>Amygdaloideae</taxon>
        <taxon>Maleae</taxon>
        <taxon>Malus</taxon>
    </lineage>
</organism>
<dbReference type="Proteomes" id="UP000290289">
    <property type="component" value="Chromosome 15"/>
</dbReference>
<reference evidence="1 2" key="1">
    <citation type="submission" date="2018-10" db="EMBL/GenBank/DDBJ databases">
        <title>A high-quality apple genome assembly.</title>
        <authorList>
            <person name="Hu J."/>
        </authorList>
    </citation>
    <scope>NUCLEOTIDE SEQUENCE [LARGE SCALE GENOMIC DNA]</scope>
    <source>
        <strain evidence="2">cv. HFTH1</strain>
        <tissue evidence="1">Young leaf</tissue>
    </source>
</reference>
<dbReference type="AlphaFoldDB" id="A0A498I3P8"/>
<protein>
    <submittedName>
        <fullName evidence="1">Uncharacterized protein</fullName>
    </submittedName>
</protein>
<proteinExistence type="predicted"/>
<dbReference type="EMBL" id="RDQH01000341">
    <property type="protein sequence ID" value="RXH75713.1"/>
    <property type="molecule type" value="Genomic_DNA"/>
</dbReference>
<evidence type="ECO:0000313" key="2">
    <source>
        <dbReference type="Proteomes" id="UP000290289"/>
    </source>
</evidence>
<sequence>QGLKWDLESQKQKAIPIYLGSRGFRCISNFHLDWATVDFQVRMGKVCWSSDSFSNYFNLPSFRSQIVKAFFVQTAHKKFMRLTTTAGSREHLAVELCFEPRRLV</sequence>
<accession>A0A498I3P8</accession>
<comment type="caution">
    <text evidence="1">The sequence shown here is derived from an EMBL/GenBank/DDBJ whole genome shotgun (WGS) entry which is preliminary data.</text>
</comment>
<evidence type="ECO:0000313" key="1">
    <source>
        <dbReference type="EMBL" id="RXH75713.1"/>
    </source>
</evidence>
<keyword evidence="2" id="KW-1185">Reference proteome</keyword>
<gene>
    <name evidence="1" type="ORF">DVH24_039412</name>
</gene>
<feature type="non-terminal residue" evidence="1">
    <location>
        <position position="1"/>
    </location>
</feature>